<name>A0ABR0BVI4_PURLI</name>
<keyword evidence="7" id="KW-0067">ATP-binding</keyword>
<feature type="region of interest" description="Disordered" evidence="10">
    <location>
        <begin position="452"/>
        <end position="505"/>
    </location>
</feature>
<reference evidence="12 13" key="1">
    <citation type="journal article" date="2024" name="Microbiol. Resour. Announc.">
        <title>Genome annotations for the ascomycete fungi Trichoderma harzianum, Trichoderma aggressivum, and Purpureocillium lilacinum.</title>
        <authorList>
            <person name="Beijen E.P.W."/>
            <person name="Ohm R.A."/>
        </authorList>
    </citation>
    <scope>NUCLEOTIDE SEQUENCE [LARGE SCALE GENOMIC DNA]</scope>
    <source>
        <strain evidence="12 13">CBS 150709</strain>
    </source>
</reference>
<feature type="compositionally biased region" description="Basic and acidic residues" evidence="10">
    <location>
        <begin position="537"/>
        <end position="568"/>
    </location>
</feature>
<keyword evidence="4" id="KW-0808">Transferase</keyword>
<dbReference type="CDD" id="cd02021">
    <property type="entry name" value="GntK"/>
    <property type="match status" value="1"/>
</dbReference>
<evidence type="ECO:0000256" key="1">
    <source>
        <dbReference type="ARBA" id="ARBA00004875"/>
    </source>
</evidence>
<accession>A0ABR0BVI4</accession>
<proteinExistence type="inferred from homology"/>
<dbReference type="EMBL" id="JAWRVI010000027">
    <property type="protein sequence ID" value="KAK4088089.1"/>
    <property type="molecule type" value="Genomic_DNA"/>
</dbReference>
<dbReference type="NCBIfam" id="TIGR01313">
    <property type="entry name" value="therm_gnt_kin"/>
    <property type="match status" value="1"/>
</dbReference>
<dbReference type="PANTHER" id="PTHR43442:SF3">
    <property type="entry name" value="GLUCONOKINASE-RELATED"/>
    <property type="match status" value="1"/>
</dbReference>
<feature type="signal peptide" evidence="11">
    <location>
        <begin position="1"/>
        <end position="18"/>
    </location>
</feature>
<feature type="region of interest" description="Disordered" evidence="10">
    <location>
        <begin position="632"/>
        <end position="652"/>
    </location>
</feature>
<feature type="region of interest" description="Disordered" evidence="10">
    <location>
        <begin position="518"/>
        <end position="578"/>
    </location>
</feature>
<dbReference type="EC" id="2.7.1.12" evidence="3"/>
<feature type="region of interest" description="Disordered" evidence="10">
    <location>
        <begin position="197"/>
        <end position="235"/>
    </location>
</feature>
<evidence type="ECO:0000256" key="7">
    <source>
        <dbReference type="ARBA" id="ARBA00022840"/>
    </source>
</evidence>
<comment type="caution">
    <text evidence="12">The sequence shown here is derived from an EMBL/GenBank/DDBJ whole genome shotgun (WGS) entry which is preliminary data.</text>
</comment>
<evidence type="ECO:0000256" key="3">
    <source>
        <dbReference type="ARBA" id="ARBA00012054"/>
    </source>
</evidence>
<gene>
    <name evidence="12" type="ORF">Purlil1_7568</name>
</gene>
<keyword evidence="11" id="KW-0732">Signal</keyword>
<evidence type="ECO:0000256" key="4">
    <source>
        <dbReference type="ARBA" id="ARBA00022679"/>
    </source>
</evidence>
<evidence type="ECO:0000256" key="2">
    <source>
        <dbReference type="ARBA" id="ARBA00008420"/>
    </source>
</evidence>
<evidence type="ECO:0000256" key="5">
    <source>
        <dbReference type="ARBA" id="ARBA00022741"/>
    </source>
</evidence>
<feature type="compositionally biased region" description="Low complexity" evidence="10">
    <location>
        <begin position="905"/>
        <end position="915"/>
    </location>
</feature>
<dbReference type="InterPro" id="IPR027417">
    <property type="entry name" value="P-loop_NTPase"/>
</dbReference>
<organism evidence="12 13">
    <name type="scientific">Purpureocillium lilacinum</name>
    <name type="common">Paecilomyces lilacinus</name>
    <dbReference type="NCBI Taxonomy" id="33203"/>
    <lineage>
        <taxon>Eukaryota</taxon>
        <taxon>Fungi</taxon>
        <taxon>Dikarya</taxon>
        <taxon>Ascomycota</taxon>
        <taxon>Pezizomycotina</taxon>
        <taxon>Sordariomycetes</taxon>
        <taxon>Hypocreomycetidae</taxon>
        <taxon>Hypocreales</taxon>
        <taxon>Ophiocordycipitaceae</taxon>
        <taxon>Purpureocillium</taxon>
    </lineage>
</organism>
<evidence type="ECO:0000313" key="12">
    <source>
        <dbReference type="EMBL" id="KAK4088089.1"/>
    </source>
</evidence>
<sequence length="1115" mass="119468">MLATILTCLAVAAGVASGSPAISARDDNTAGHVYARDEWRVPAFPGGPVLRLNGTEADVRRQLIAINPKYETDFPHSSAGGANKRSGVFVAASLICSDIKQPNRGNFGYIKIGGITNAYEALQGLDGDPILNPGPRVCSDLTCKDSTQSSICNDNPAPINIHDWDLIANAIRPPGLGEPLHQAMQCNALRLQTTLSETPCSRNHGPHAPDRDGDGGTSTLQTGCSGPPPPPRWRASRPAVSAFAAFSPIADGKWVQSQPIGRYPWSSRTGRAVLHTKISSPIAVLPGAQHGSCRRMLRDAHSCETTSSRHPPPTVACLGRALVSSARDTRPRYQRGDQPATCWAANKSAVVVRAHEVSTDCLSPHRWSNPVFLSPSLITRTSHPPCLAARGCPLCMMTGGRAPTDRRGTYCAHSSSLWTARRRKTTKFAVPEGLPAADQGTAPDRVSAVVPTGGEQARQGEARPKRCSRPTRRDRGERQQVHQVRRSHRESTGSTAGVSQRGATQRIPESLVASLNFTPPAALEPGSHEGGCWSKGMPERTAKREKGQEAERKRSQGAEKARPDRLDRPYPAAASRAADGTHALALRWARMGTWKPPWPEGEQGGAPGVGASVTNWATVHWSCTSHARALRLSGRSGSPGQPPGAGHSGPQRWSRVDGVVVVGSSAAAAAVAAGAVARPSTRGPSLHFHATVKSGMENEPHPSPSMIRPPIHPPSANSTGLAESAKKPRRGQVPAAPGAVGGADPNPACPWSPSGPLGLTGVLFRRWPPPSSLLFAHSHQSRPYVTSRHVTSRAELRLCVFVLVVDTKSKLILSCTPSRLALLRTLLRLWLCLASPRLDAHRHLTERPQQPSSPGLPKEIREFAWALSPSALPPHSLLDMLSYDNSMPVNGVNGQDAAPSGPGQSASNRASSAAAGGRAQKHHHIWLVTGPAGCGKTTVAEYLAGALDVPYIEGDSVRRPSLAGDTSVTTRFHTEANIEKMRSGVPLTDADRWDWLTALRDESMGRLNRGSEGVVVTCSALKRKYRDVIRVAAYYDHDILVHFIFLSASPEVLLERVSNRKGHYMGANMVKSQFDILEPPAQDERDVFSIDVSRSIEDVKRDALATASDIMQADR</sequence>
<comment type="similarity">
    <text evidence="2">Belongs to the gluconokinase GntK/GntV family.</text>
</comment>
<feature type="region of interest" description="Disordered" evidence="10">
    <location>
        <begin position="694"/>
        <end position="751"/>
    </location>
</feature>
<evidence type="ECO:0000256" key="6">
    <source>
        <dbReference type="ARBA" id="ARBA00022777"/>
    </source>
</evidence>
<feature type="compositionally biased region" description="Low complexity" evidence="10">
    <location>
        <begin position="633"/>
        <end position="650"/>
    </location>
</feature>
<feature type="region of interest" description="Disordered" evidence="10">
    <location>
        <begin position="891"/>
        <end position="915"/>
    </location>
</feature>
<keyword evidence="13" id="KW-1185">Reference proteome</keyword>
<feature type="compositionally biased region" description="Polar residues" evidence="10">
    <location>
        <begin position="492"/>
        <end position="503"/>
    </location>
</feature>
<comment type="catalytic activity">
    <reaction evidence="9">
        <text>D-gluconate + ATP = 6-phospho-D-gluconate + ADP + H(+)</text>
        <dbReference type="Rhea" id="RHEA:19433"/>
        <dbReference type="ChEBI" id="CHEBI:15378"/>
        <dbReference type="ChEBI" id="CHEBI:18391"/>
        <dbReference type="ChEBI" id="CHEBI:30616"/>
        <dbReference type="ChEBI" id="CHEBI:58759"/>
        <dbReference type="ChEBI" id="CHEBI:456216"/>
        <dbReference type="EC" id="2.7.1.12"/>
    </reaction>
</comment>
<dbReference type="Pfam" id="PF13671">
    <property type="entry name" value="AAA_33"/>
    <property type="match status" value="1"/>
</dbReference>
<keyword evidence="5" id="KW-0547">Nucleotide-binding</keyword>
<evidence type="ECO:0000313" key="13">
    <source>
        <dbReference type="Proteomes" id="UP001287286"/>
    </source>
</evidence>
<dbReference type="SUPFAM" id="SSF52540">
    <property type="entry name" value="P-loop containing nucleoside triphosphate hydrolases"/>
    <property type="match status" value="1"/>
</dbReference>
<protein>
    <recommendedName>
        <fullName evidence="3">gluconokinase</fullName>
        <ecNumber evidence="3">2.7.1.12</ecNumber>
    </recommendedName>
    <alternativeName>
        <fullName evidence="8">Gluconate kinase</fullName>
    </alternativeName>
</protein>
<feature type="compositionally biased region" description="Basic and acidic residues" evidence="10">
    <location>
        <begin position="471"/>
        <end position="480"/>
    </location>
</feature>
<dbReference type="Gene3D" id="3.40.50.300">
    <property type="entry name" value="P-loop containing nucleotide triphosphate hydrolases"/>
    <property type="match status" value="1"/>
</dbReference>
<dbReference type="PANTHER" id="PTHR43442">
    <property type="entry name" value="GLUCONOKINASE-RELATED"/>
    <property type="match status" value="1"/>
</dbReference>
<dbReference type="InterPro" id="IPR006001">
    <property type="entry name" value="Therm_gnt_kin"/>
</dbReference>
<dbReference type="Proteomes" id="UP001287286">
    <property type="component" value="Unassembled WGS sequence"/>
</dbReference>
<feature type="chain" id="PRO_5045562628" description="gluconokinase" evidence="11">
    <location>
        <begin position="19"/>
        <end position="1115"/>
    </location>
</feature>
<comment type="pathway">
    <text evidence="1">Carbohydrate acid metabolism; D-gluconate degradation.</text>
</comment>
<feature type="compositionally biased region" description="Low complexity" evidence="10">
    <location>
        <begin position="731"/>
        <end position="746"/>
    </location>
</feature>
<evidence type="ECO:0000256" key="8">
    <source>
        <dbReference type="ARBA" id="ARBA00029835"/>
    </source>
</evidence>
<evidence type="ECO:0000256" key="9">
    <source>
        <dbReference type="ARBA" id="ARBA00048090"/>
    </source>
</evidence>
<evidence type="ECO:0000256" key="10">
    <source>
        <dbReference type="SAM" id="MobiDB-lite"/>
    </source>
</evidence>
<keyword evidence="6" id="KW-0418">Kinase</keyword>
<evidence type="ECO:0000256" key="11">
    <source>
        <dbReference type="SAM" id="SignalP"/>
    </source>
</evidence>